<dbReference type="InterPro" id="IPR006110">
    <property type="entry name" value="Pol_omega/Rpo6/RPB6"/>
</dbReference>
<comment type="catalytic activity">
    <reaction evidence="10 11">
        <text>RNA(n) + a ribonucleoside 5'-triphosphate = RNA(n+1) + diphosphate</text>
        <dbReference type="Rhea" id="RHEA:21248"/>
        <dbReference type="Rhea" id="RHEA-COMP:14527"/>
        <dbReference type="Rhea" id="RHEA-COMP:17342"/>
        <dbReference type="ChEBI" id="CHEBI:33019"/>
        <dbReference type="ChEBI" id="CHEBI:61557"/>
        <dbReference type="ChEBI" id="CHEBI:140395"/>
        <dbReference type="EC" id="2.7.7.6"/>
    </reaction>
</comment>
<dbReference type="GO" id="GO:0003899">
    <property type="term" value="F:DNA-directed RNA polymerase activity"/>
    <property type="evidence" value="ECO:0007669"/>
    <property type="project" value="UniProtKB-UniRule"/>
</dbReference>
<protein>
    <recommendedName>
        <fullName evidence="3 11">DNA-directed RNA polymerase subunit omega</fullName>
        <shortName evidence="11">RNAP omega subunit</shortName>
        <ecNumber evidence="2 11">2.7.7.6</ecNumber>
    </recommendedName>
    <alternativeName>
        <fullName evidence="9 11">RNA polymerase omega subunit</fullName>
    </alternativeName>
    <alternativeName>
        <fullName evidence="8 11">Transcriptase subunit omega</fullName>
    </alternativeName>
</protein>
<name>A0A2H3P864_9BACT</name>
<comment type="subunit">
    <text evidence="11">The RNAP catalytic core consists of 2 alpha, 1 beta, 1 beta' and 1 omega subunit. When a sigma factor is associated with the core the holoenzyme is formed, which can initiate transcription.</text>
</comment>
<dbReference type="Proteomes" id="UP000221024">
    <property type="component" value="Unassembled WGS sequence"/>
</dbReference>
<evidence type="ECO:0000256" key="11">
    <source>
        <dbReference type="HAMAP-Rule" id="MF_00366"/>
    </source>
</evidence>
<keyword evidence="6 11" id="KW-0548">Nucleotidyltransferase</keyword>
<evidence type="ECO:0000256" key="8">
    <source>
        <dbReference type="ARBA" id="ARBA00029924"/>
    </source>
</evidence>
<dbReference type="GO" id="GO:0003677">
    <property type="term" value="F:DNA binding"/>
    <property type="evidence" value="ECO:0007669"/>
    <property type="project" value="UniProtKB-UniRule"/>
</dbReference>
<keyword evidence="4 11" id="KW-0240">DNA-directed RNA polymerase</keyword>
<evidence type="ECO:0000256" key="1">
    <source>
        <dbReference type="ARBA" id="ARBA00006711"/>
    </source>
</evidence>
<keyword evidence="5 11" id="KW-0808">Transferase</keyword>
<evidence type="ECO:0000256" key="6">
    <source>
        <dbReference type="ARBA" id="ARBA00022695"/>
    </source>
</evidence>
<evidence type="ECO:0000256" key="3">
    <source>
        <dbReference type="ARBA" id="ARBA00013725"/>
    </source>
</evidence>
<comment type="caution">
    <text evidence="12">The sequence shown here is derived from an EMBL/GenBank/DDBJ whole genome shotgun (WGS) entry which is preliminary data.</text>
</comment>
<dbReference type="HAMAP" id="MF_00366">
    <property type="entry name" value="RNApol_bact_RpoZ"/>
    <property type="match status" value="1"/>
</dbReference>
<keyword evidence="13" id="KW-1185">Reference proteome</keyword>
<dbReference type="SUPFAM" id="SSF63562">
    <property type="entry name" value="RPB6/omega subunit-like"/>
    <property type="match status" value="1"/>
</dbReference>
<sequence length="95" mass="11157">MAIETLDIDELASRTGNIYEAVAIMAKRARQISSDERSELDEKLQYFEGFGPEMEDARMQEEQEEISIEYELKPEPTEMAIEDFLDDKLYFRKPE</sequence>
<keyword evidence="7 11" id="KW-0804">Transcription</keyword>
<evidence type="ECO:0000256" key="10">
    <source>
        <dbReference type="ARBA" id="ARBA00048552"/>
    </source>
</evidence>
<evidence type="ECO:0000313" key="12">
    <source>
        <dbReference type="EMBL" id="PEN08838.1"/>
    </source>
</evidence>
<gene>
    <name evidence="11" type="primary">rpoZ</name>
    <name evidence="12" type="ORF">CRI93_03560</name>
</gene>
<evidence type="ECO:0000256" key="4">
    <source>
        <dbReference type="ARBA" id="ARBA00022478"/>
    </source>
</evidence>
<comment type="similarity">
    <text evidence="1 11">Belongs to the RNA polymerase subunit omega family.</text>
</comment>
<dbReference type="OrthoDB" id="9429628at2"/>
<dbReference type="SMART" id="SM01409">
    <property type="entry name" value="RNA_pol_Rpb6"/>
    <property type="match status" value="1"/>
</dbReference>
<dbReference type="EC" id="2.7.7.6" evidence="2 11"/>
<dbReference type="RefSeq" id="WP_098061235.1">
    <property type="nucleotide sequence ID" value="NZ_PDEP01000002.1"/>
</dbReference>
<dbReference type="InterPro" id="IPR003716">
    <property type="entry name" value="DNA-dir_RNA_pol_omega"/>
</dbReference>
<dbReference type="Pfam" id="PF01192">
    <property type="entry name" value="RNA_pol_Rpb6"/>
    <property type="match status" value="1"/>
</dbReference>
<proteinExistence type="inferred from homology"/>
<comment type="function">
    <text evidence="11">Promotes RNA polymerase assembly. Latches the N- and C-terminal regions of the beta' subunit thereby facilitating its interaction with the beta and alpha subunits.</text>
</comment>
<evidence type="ECO:0000256" key="7">
    <source>
        <dbReference type="ARBA" id="ARBA00023163"/>
    </source>
</evidence>
<evidence type="ECO:0000256" key="5">
    <source>
        <dbReference type="ARBA" id="ARBA00022679"/>
    </source>
</evidence>
<dbReference type="AlphaFoldDB" id="A0A2H3P864"/>
<organism evidence="12 13">
    <name type="scientific">Longimonas halophila</name>
    <dbReference type="NCBI Taxonomy" id="1469170"/>
    <lineage>
        <taxon>Bacteria</taxon>
        <taxon>Pseudomonadati</taxon>
        <taxon>Rhodothermota</taxon>
        <taxon>Rhodothermia</taxon>
        <taxon>Rhodothermales</taxon>
        <taxon>Salisaetaceae</taxon>
        <taxon>Longimonas</taxon>
    </lineage>
</organism>
<accession>A0A2H3P864</accession>
<evidence type="ECO:0000313" key="13">
    <source>
        <dbReference type="Proteomes" id="UP000221024"/>
    </source>
</evidence>
<reference evidence="12 13" key="1">
    <citation type="submission" date="2017-10" db="EMBL/GenBank/DDBJ databases">
        <title>Draft genome of Longimonas halophila.</title>
        <authorList>
            <person name="Goh K.M."/>
            <person name="Shamsir M.S."/>
            <person name="Lim S.W."/>
        </authorList>
    </citation>
    <scope>NUCLEOTIDE SEQUENCE [LARGE SCALE GENOMIC DNA]</scope>
    <source>
        <strain evidence="12 13">KCTC 42399</strain>
    </source>
</reference>
<evidence type="ECO:0000256" key="2">
    <source>
        <dbReference type="ARBA" id="ARBA00012418"/>
    </source>
</evidence>
<evidence type="ECO:0000256" key="9">
    <source>
        <dbReference type="ARBA" id="ARBA00030998"/>
    </source>
</evidence>
<dbReference type="GO" id="GO:0000428">
    <property type="term" value="C:DNA-directed RNA polymerase complex"/>
    <property type="evidence" value="ECO:0007669"/>
    <property type="project" value="UniProtKB-KW"/>
</dbReference>
<dbReference type="EMBL" id="PDEP01000002">
    <property type="protein sequence ID" value="PEN08838.1"/>
    <property type="molecule type" value="Genomic_DNA"/>
</dbReference>
<dbReference type="InterPro" id="IPR036161">
    <property type="entry name" value="RPB6/omega-like_sf"/>
</dbReference>
<dbReference type="Gene3D" id="3.90.940.10">
    <property type="match status" value="1"/>
</dbReference>
<dbReference type="GO" id="GO:0006351">
    <property type="term" value="P:DNA-templated transcription"/>
    <property type="evidence" value="ECO:0007669"/>
    <property type="project" value="UniProtKB-UniRule"/>
</dbReference>